<evidence type="ECO:0000256" key="1">
    <source>
        <dbReference type="SAM" id="SignalP"/>
    </source>
</evidence>
<dbReference type="EMBL" id="JAWZYT010007164">
    <property type="protein sequence ID" value="KAK4287001.1"/>
    <property type="molecule type" value="Genomic_DNA"/>
</dbReference>
<feature type="chain" id="PRO_5042238717" evidence="1">
    <location>
        <begin position="30"/>
        <end position="278"/>
    </location>
</feature>
<dbReference type="AlphaFoldDB" id="A0AAE1TJ42"/>
<protein>
    <submittedName>
        <fullName evidence="2">Uncharacterized protein</fullName>
    </submittedName>
</protein>
<gene>
    <name evidence="2" type="ORF">Pmani_039919</name>
</gene>
<name>A0AAE1TJ42_9EUCA</name>
<organism evidence="2 3">
    <name type="scientific">Petrolisthes manimaculis</name>
    <dbReference type="NCBI Taxonomy" id="1843537"/>
    <lineage>
        <taxon>Eukaryota</taxon>
        <taxon>Metazoa</taxon>
        <taxon>Ecdysozoa</taxon>
        <taxon>Arthropoda</taxon>
        <taxon>Crustacea</taxon>
        <taxon>Multicrustacea</taxon>
        <taxon>Malacostraca</taxon>
        <taxon>Eumalacostraca</taxon>
        <taxon>Eucarida</taxon>
        <taxon>Decapoda</taxon>
        <taxon>Pleocyemata</taxon>
        <taxon>Anomura</taxon>
        <taxon>Galatheoidea</taxon>
        <taxon>Porcellanidae</taxon>
        <taxon>Petrolisthes</taxon>
    </lineage>
</organism>
<accession>A0AAE1TJ42</accession>
<sequence>MAGGGYYMLCCCVFGALCCLLMLSHTGLALEVSQFAQDYAPYLRFDQKEGDGDRCFPHNASDYYNTRLAGDWSRQCNQDYNTISSAQIPTYWHAQTCGYHLHIAYWSFYGYNHDCDCCSGERDAWWEFLVIKVRDWELSPHLHEVMFGQKKGWYTRIPGHYETHNITHPVAYVGKTNHGNYHDDGGTGTCCYYEDFRNTGDKDQHMKTWFNLVELRQGNGEGVESWMSDPSTDVWNGQQVPTFRSDWDLCDLTCCTGSSLILCGTCGCFKSDLDDSHF</sequence>
<feature type="signal peptide" evidence="1">
    <location>
        <begin position="1"/>
        <end position="29"/>
    </location>
</feature>
<proteinExistence type="predicted"/>
<reference evidence="2" key="1">
    <citation type="submission" date="2023-11" db="EMBL/GenBank/DDBJ databases">
        <title>Genome assemblies of two species of porcelain crab, Petrolisthes cinctipes and Petrolisthes manimaculis (Anomura: Porcellanidae).</title>
        <authorList>
            <person name="Angst P."/>
        </authorList>
    </citation>
    <scope>NUCLEOTIDE SEQUENCE</scope>
    <source>
        <strain evidence="2">PB745_02</strain>
        <tissue evidence="2">Gill</tissue>
    </source>
</reference>
<keyword evidence="3" id="KW-1185">Reference proteome</keyword>
<dbReference type="Proteomes" id="UP001292094">
    <property type="component" value="Unassembled WGS sequence"/>
</dbReference>
<evidence type="ECO:0000313" key="3">
    <source>
        <dbReference type="Proteomes" id="UP001292094"/>
    </source>
</evidence>
<comment type="caution">
    <text evidence="2">The sequence shown here is derived from an EMBL/GenBank/DDBJ whole genome shotgun (WGS) entry which is preliminary data.</text>
</comment>
<evidence type="ECO:0000313" key="2">
    <source>
        <dbReference type="EMBL" id="KAK4287001.1"/>
    </source>
</evidence>
<keyword evidence="1" id="KW-0732">Signal</keyword>